<dbReference type="InterPro" id="IPR033124">
    <property type="entry name" value="Ser_caboxypep_his_AS"/>
</dbReference>
<evidence type="ECO:0000256" key="1">
    <source>
        <dbReference type="ARBA" id="ARBA00009431"/>
    </source>
</evidence>
<proteinExistence type="inferred from homology"/>
<dbReference type="PROSITE" id="PS00560">
    <property type="entry name" value="CARBOXYPEPT_SER_HIS"/>
    <property type="match status" value="1"/>
</dbReference>
<name>A0A3P6TPZ0_CYLGO</name>
<comment type="similarity">
    <text evidence="1">Belongs to the peptidase S10 family.</text>
</comment>
<protein>
    <submittedName>
        <fullName evidence="2">Uncharacterized protein</fullName>
    </submittedName>
</protein>
<gene>
    <name evidence="2" type="ORF">CGOC_LOCUS6388</name>
</gene>
<dbReference type="Pfam" id="PF00450">
    <property type="entry name" value="Peptidase_S10"/>
    <property type="match status" value="1"/>
</dbReference>
<reference evidence="2 3" key="1">
    <citation type="submission" date="2018-11" db="EMBL/GenBank/DDBJ databases">
        <authorList>
            <consortium name="Pathogen Informatics"/>
        </authorList>
    </citation>
    <scope>NUCLEOTIDE SEQUENCE [LARGE SCALE GENOMIC DNA]</scope>
</reference>
<dbReference type="GO" id="GO:0004185">
    <property type="term" value="F:serine-type carboxypeptidase activity"/>
    <property type="evidence" value="ECO:0007669"/>
    <property type="project" value="InterPro"/>
</dbReference>
<dbReference type="Gene3D" id="3.40.50.12670">
    <property type="match status" value="1"/>
</dbReference>
<accession>A0A3P6TPZ0</accession>
<dbReference type="Proteomes" id="UP000271889">
    <property type="component" value="Unassembled WGS sequence"/>
</dbReference>
<dbReference type="GO" id="GO:0006508">
    <property type="term" value="P:proteolysis"/>
    <property type="evidence" value="ECO:0007669"/>
    <property type="project" value="InterPro"/>
</dbReference>
<evidence type="ECO:0000313" key="3">
    <source>
        <dbReference type="Proteomes" id="UP000271889"/>
    </source>
</evidence>
<dbReference type="SUPFAM" id="SSF53474">
    <property type="entry name" value="alpha/beta-Hydrolases"/>
    <property type="match status" value="1"/>
</dbReference>
<evidence type="ECO:0000313" key="2">
    <source>
        <dbReference type="EMBL" id="VDK68118.1"/>
    </source>
</evidence>
<dbReference type="InterPro" id="IPR029058">
    <property type="entry name" value="AB_hydrolase_fold"/>
</dbReference>
<dbReference type="OrthoDB" id="5857496at2759"/>
<dbReference type="EMBL" id="UYRV01020753">
    <property type="protein sequence ID" value="VDK68118.1"/>
    <property type="molecule type" value="Genomic_DNA"/>
</dbReference>
<organism evidence="2 3">
    <name type="scientific">Cylicostephanus goldi</name>
    <name type="common">Nematode worm</name>
    <dbReference type="NCBI Taxonomy" id="71465"/>
    <lineage>
        <taxon>Eukaryota</taxon>
        <taxon>Metazoa</taxon>
        <taxon>Ecdysozoa</taxon>
        <taxon>Nematoda</taxon>
        <taxon>Chromadorea</taxon>
        <taxon>Rhabditida</taxon>
        <taxon>Rhabditina</taxon>
        <taxon>Rhabditomorpha</taxon>
        <taxon>Strongyloidea</taxon>
        <taxon>Strongylidae</taxon>
        <taxon>Cylicostephanus</taxon>
    </lineage>
</organism>
<dbReference type="InterPro" id="IPR001563">
    <property type="entry name" value="Peptidase_S10"/>
</dbReference>
<keyword evidence="3" id="KW-1185">Reference proteome</keyword>
<dbReference type="Gene3D" id="3.40.50.1820">
    <property type="entry name" value="alpha/beta hydrolase"/>
    <property type="match status" value="1"/>
</dbReference>
<sequence>MHFFRFYRSLTLYERQPWTYQQAPQFLPTIAGYVKAWSENVVQLTVKGSGHFVPMDRPAQTLQMLVNFLRNNYNYSTPIFDVDTTPQPTLAPISPPKCTRKESDRIISMPGLDWSLPFKQYSGFLKGSDTHMLHYWYSI</sequence>
<dbReference type="AlphaFoldDB" id="A0A3P6TPZ0"/>